<dbReference type="PANTHER" id="PTHR48090">
    <property type="entry name" value="UNDECAPRENYL-PHOSPHATE 4-DEOXY-4-FORMAMIDO-L-ARABINOSE TRANSFERASE-RELATED"/>
    <property type="match status" value="1"/>
</dbReference>
<sequence>MDTAKSETNQPTLSIVIPAYNEYPGIIPVLEELKRVTSGLVAAGLYRDVTIIVVDDGSDDQTAEAVKAQESVHLIQFEKNAGYGAALKAGFAASTTDHLAFLDADGTYPSAALPELCGPLCRGNVDIVIGSRLAGAPSQMPLVRLLGNKLFARLTSWASGKHVTDCASGMRVFKRDVLPRLYPLPDGLDFTPAMSTRAILEGLKLEEVPISYHERVGPSKLSAVTDGFRFLGSILRMTTYYNPLKFFGVIGFFLLLLGAVYGLQPVFHYLQHQEVPEGYIYRLLAILTFWLSGLQIVALGILANFSLGIIHRQMTLRSKISQFFLKKSFYNRLDVIGILMVIIAVVLNRANIYEYFTTGSISGHWSYIVTGAILFLTGVQIFTVHILIRILAELKQREGYIAKDLGNKN</sequence>
<keyword evidence="1" id="KW-0812">Transmembrane</keyword>
<feature type="transmembrane region" description="Helical" evidence="1">
    <location>
        <begin position="246"/>
        <end position="267"/>
    </location>
</feature>
<feature type="transmembrane region" description="Helical" evidence="1">
    <location>
        <begin position="279"/>
        <end position="308"/>
    </location>
</feature>
<gene>
    <name evidence="3" type="ORF">ACFL27_15580</name>
</gene>
<dbReference type="Pfam" id="PF00535">
    <property type="entry name" value="Glycos_transf_2"/>
    <property type="match status" value="1"/>
</dbReference>
<dbReference type="InterPro" id="IPR050256">
    <property type="entry name" value="Glycosyltransferase_2"/>
</dbReference>
<feature type="transmembrane region" description="Helical" evidence="1">
    <location>
        <begin position="329"/>
        <end position="347"/>
    </location>
</feature>
<dbReference type="PANTHER" id="PTHR48090:SF7">
    <property type="entry name" value="RFBJ PROTEIN"/>
    <property type="match status" value="1"/>
</dbReference>
<reference evidence="3 4" key="1">
    <citation type="submission" date="2024-09" db="EMBL/GenBank/DDBJ databases">
        <title>Laminarin stimulates single cell rates of sulfate reduction while oxygen inhibits transcriptomic activity in coastal marine sediment.</title>
        <authorList>
            <person name="Lindsay M."/>
            <person name="Orcutt B."/>
            <person name="Emerson D."/>
            <person name="Stepanauskas R."/>
            <person name="D'Angelo T."/>
        </authorList>
    </citation>
    <scope>NUCLEOTIDE SEQUENCE [LARGE SCALE GENOMIC DNA]</scope>
    <source>
        <strain evidence="3">SAG AM-311-K15</strain>
    </source>
</reference>
<feature type="transmembrane region" description="Helical" evidence="1">
    <location>
        <begin position="367"/>
        <end position="388"/>
    </location>
</feature>
<comment type="caution">
    <text evidence="3">The sequence shown here is derived from an EMBL/GenBank/DDBJ whole genome shotgun (WGS) entry which is preliminary data.</text>
</comment>
<keyword evidence="3" id="KW-0808">Transferase</keyword>
<dbReference type="Proteomes" id="UP001594351">
    <property type="component" value="Unassembled WGS sequence"/>
</dbReference>
<evidence type="ECO:0000313" key="3">
    <source>
        <dbReference type="EMBL" id="MFC1851611.1"/>
    </source>
</evidence>
<dbReference type="EMBL" id="JBHPBY010000207">
    <property type="protein sequence ID" value="MFC1851611.1"/>
    <property type="molecule type" value="Genomic_DNA"/>
</dbReference>
<dbReference type="SUPFAM" id="SSF53448">
    <property type="entry name" value="Nucleotide-diphospho-sugar transferases"/>
    <property type="match status" value="1"/>
</dbReference>
<dbReference type="InterPro" id="IPR029044">
    <property type="entry name" value="Nucleotide-diphossugar_trans"/>
</dbReference>
<keyword evidence="3" id="KW-0328">Glycosyltransferase</keyword>
<feature type="domain" description="Glycosyltransferase 2-like" evidence="2">
    <location>
        <begin position="14"/>
        <end position="178"/>
    </location>
</feature>
<dbReference type="Gene3D" id="3.90.550.10">
    <property type="entry name" value="Spore Coat Polysaccharide Biosynthesis Protein SpsA, Chain A"/>
    <property type="match status" value="1"/>
</dbReference>
<dbReference type="CDD" id="cd04179">
    <property type="entry name" value="DPM_DPG-synthase_like"/>
    <property type="match status" value="1"/>
</dbReference>
<evidence type="ECO:0000259" key="2">
    <source>
        <dbReference type="Pfam" id="PF00535"/>
    </source>
</evidence>
<dbReference type="EC" id="2.4.-.-" evidence="3"/>
<keyword evidence="1" id="KW-1133">Transmembrane helix</keyword>
<accession>A0ABV6YZW3</accession>
<protein>
    <submittedName>
        <fullName evidence="3">Glycosyltransferase</fullName>
        <ecNumber evidence="3">2.4.-.-</ecNumber>
    </submittedName>
</protein>
<keyword evidence="1" id="KW-0472">Membrane</keyword>
<dbReference type="GO" id="GO:0016757">
    <property type="term" value="F:glycosyltransferase activity"/>
    <property type="evidence" value="ECO:0007669"/>
    <property type="project" value="UniProtKB-KW"/>
</dbReference>
<evidence type="ECO:0000256" key="1">
    <source>
        <dbReference type="SAM" id="Phobius"/>
    </source>
</evidence>
<proteinExistence type="predicted"/>
<dbReference type="InterPro" id="IPR001173">
    <property type="entry name" value="Glyco_trans_2-like"/>
</dbReference>
<name>A0ABV6YZW3_UNCC1</name>
<keyword evidence="4" id="KW-1185">Reference proteome</keyword>
<organism evidence="3 4">
    <name type="scientific">candidate division CSSED10-310 bacterium</name>
    <dbReference type="NCBI Taxonomy" id="2855610"/>
    <lineage>
        <taxon>Bacteria</taxon>
        <taxon>Bacteria division CSSED10-310</taxon>
    </lineage>
</organism>
<evidence type="ECO:0000313" key="4">
    <source>
        <dbReference type="Proteomes" id="UP001594351"/>
    </source>
</evidence>